<evidence type="ECO:0000256" key="1">
    <source>
        <dbReference type="SAM" id="MobiDB-lite"/>
    </source>
</evidence>
<keyword evidence="3" id="KW-1185">Reference proteome</keyword>
<dbReference type="RefSeq" id="WP_133902265.1">
    <property type="nucleotide sequence ID" value="NZ_SOCP01000003.1"/>
</dbReference>
<dbReference type="AlphaFoldDB" id="A0A4R7VYB6"/>
<reference evidence="2 3" key="1">
    <citation type="submission" date="2019-03" db="EMBL/GenBank/DDBJ databases">
        <title>Genomic Encyclopedia of Archaeal and Bacterial Type Strains, Phase II (KMG-II): from individual species to whole genera.</title>
        <authorList>
            <person name="Goeker M."/>
        </authorList>
    </citation>
    <scope>NUCLEOTIDE SEQUENCE [LARGE SCALE GENOMIC DNA]</scope>
    <source>
        <strain evidence="2 3">DSM 45499</strain>
    </source>
</reference>
<evidence type="ECO:0000313" key="2">
    <source>
        <dbReference type="EMBL" id="TDV55170.1"/>
    </source>
</evidence>
<accession>A0A4R7VYB6</accession>
<dbReference type="EMBL" id="SOCP01000003">
    <property type="protein sequence ID" value="TDV55170.1"/>
    <property type="molecule type" value="Genomic_DNA"/>
</dbReference>
<dbReference type="Proteomes" id="UP000294927">
    <property type="component" value="Unassembled WGS sequence"/>
</dbReference>
<organism evidence="2 3">
    <name type="scientific">Actinophytocola oryzae</name>
    <dbReference type="NCBI Taxonomy" id="502181"/>
    <lineage>
        <taxon>Bacteria</taxon>
        <taxon>Bacillati</taxon>
        <taxon>Actinomycetota</taxon>
        <taxon>Actinomycetes</taxon>
        <taxon>Pseudonocardiales</taxon>
        <taxon>Pseudonocardiaceae</taxon>
    </lineage>
</organism>
<comment type="caution">
    <text evidence="2">The sequence shown here is derived from an EMBL/GenBank/DDBJ whole genome shotgun (WGS) entry which is preliminary data.</text>
</comment>
<dbReference type="OrthoDB" id="7376174at2"/>
<dbReference type="InterPro" id="IPR020311">
    <property type="entry name" value="Uncharacterised_Rv0898c"/>
</dbReference>
<name>A0A4R7VYB6_9PSEU</name>
<sequence length="75" mass="8597">MDDKEISARIGALIDEEHKLERAGHEPDHERMKAIEVELDTCWDLLRQRRARRSAGENPDEAESRPAGVVEGYLQ</sequence>
<proteinExistence type="predicted"/>
<feature type="region of interest" description="Disordered" evidence="1">
    <location>
        <begin position="51"/>
        <end position="75"/>
    </location>
</feature>
<evidence type="ECO:0000313" key="3">
    <source>
        <dbReference type="Proteomes" id="UP000294927"/>
    </source>
</evidence>
<protein>
    <submittedName>
        <fullName evidence="2">Uncharacterized protein DUF2630</fullName>
    </submittedName>
</protein>
<dbReference type="Pfam" id="PF10944">
    <property type="entry name" value="DUF2630"/>
    <property type="match status" value="1"/>
</dbReference>
<gene>
    <name evidence="2" type="ORF">CLV71_103411</name>
</gene>